<comment type="caution">
    <text evidence="4">The sequence shown here is derived from an EMBL/GenBank/DDBJ whole genome shotgun (WGS) entry which is preliminary data.</text>
</comment>
<dbReference type="Pfam" id="PF00561">
    <property type="entry name" value="Abhydrolase_1"/>
    <property type="match status" value="1"/>
</dbReference>
<sequence length="317" mass="34342">MKRRYFTIPLILAALVLLIFIQSASNRITSPDRARLRDRHYEILAAPAEHGMEITSHTAPDGTPYLLCQGLPATGEKGRTLRGQLQQRQVPLASDPAAILLLHGHGSRRESQLAIAERFCAAGFTCLLPDLPGHGQHPDPTATFGKREVPLLLRLLAHARAKHQIPEKVGLFGLSQGGAIALQLAAADPQQFTAVASLSSFAHLKKVMTTTAERKSPALAALVPAVQLNLRLQHRFDPNEISPARAAQKISIPTFLAHGAKDSFVPATHAQTISNSLPDTTPRSLHIVPHATHGNVLLLGHEIYADLTEFFLLSEPS</sequence>
<reference evidence="4" key="2">
    <citation type="submission" date="2020-09" db="EMBL/GenBank/DDBJ databases">
        <authorList>
            <person name="Sun Q."/>
            <person name="Kim S."/>
        </authorList>
    </citation>
    <scope>NUCLEOTIDE SEQUENCE</scope>
    <source>
        <strain evidence="4">KCTC 12988</strain>
    </source>
</reference>
<keyword evidence="5" id="KW-1185">Reference proteome</keyword>
<dbReference type="GO" id="GO:0052689">
    <property type="term" value="F:carboxylic ester hydrolase activity"/>
    <property type="evidence" value="ECO:0007669"/>
    <property type="project" value="UniProtKB-ARBA"/>
</dbReference>
<feature type="domain" description="AB hydrolase-1" evidence="3">
    <location>
        <begin position="98"/>
        <end position="208"/>
    </location>
</feature>
<dbReference type="RefSeq" id="WP_189574271.1">
    <property type="nucleotide sequence ID" value="NZ_BMXI01000023.1"/>
</dbReference>
<name>A0A918WRD5_9BACT</name>
<dbReference type="SUPFAM" id="SSF53474">
    <property type="entry name" value="alpha/beta-Hydrolases"/>
    <property type="match status" value="1"/>
</dbReference>
<evidence type="ECO:0000259" key="3">
    <source>
        <dbReference type="Pfam" id="PF00561"/>
    </source>
</evidence>
<dbReference type="InterPro" id="IPR050261">
    <property type="entry name" value="FrsA_esterase"/>
</dbReference>
<evidence type="ECO:0000313" key="4">
    <source>
        <dbReference type="EMBL" id="GHC67264.1"/>
    </source>
</evidence>
<dbReference type="AlphaFoldDB" id="A0A918WRD5"/>
<evidence type="ECO:0000313" key="5">
    <source>
        <dbReference type="Proteomes" id="UP000644507"/>
    </source>
</evidence>
<evidence type="ECO:0000256" key="2">
    <source>
        <dbReference type="ARBA" id="ARBA00038115"/>
    </source>
</evidence>
<reference evidence="4" key="1">
    <citation type="journal article" date="2014" name="Int. J. Syst. Evol. Microbiol.">
        <title>Complete genome sequence of Corynebacterium casei LMG S-19264T (=DSM 44701T), isolated from a smear-ripened cheese.</title>
        <authorList>
            <consortium name="US DOE Joint Genome Institute (JGI-PGF)"/>
            <person name="Walter F."/>
            <person name="Albersmeier A."/>
            <person name="Kalinowski J."/>
            <person name="Ruckert C."/>
        </authorList>
    </citation>
    <scope>NUCLEOTIDE SEQUENCE</scope>
    <source>
        <strain evidence="4">KCTC 12988</strain>
    </source>
</reference>
<dbReference type="Proteomes" id="UP000644507">
    <property type="component" value="Unassembled WGS sequence"/>
</dbReference>
<dbReference type="EMBL" id="BMXI01000023">
    <property type="protein sequence ID" value="GHC67264.1"/>
    <property type="molecule type" value="Genomic_DNA"/>
</dbReference>
<keyword evidence="1" id="KW-0378">Hydrolase</keyword>
<dbReference type="InterPro" id="IPR029058">
    <property type="entry name" value="AB_hydrolase_fold"/>
</dbReference>
<dbReference type="PANTHER" id="PTHR22946:SF9">
    <property type="entry name" value="POLYKETIDE TRANSFERASE AF380"/>
    <property type="match status" value="1"/>
</dbReference>
<proteinExistence type="inferred from homology"/>
<organism evidence="4 5">
    <name type="scientific">Roseibacillus persicicus</name>
    <dbReference type="NCBI Taxonomy" id="454148"/>
    <lineage>
        <taxon>Bacteria</taxon>
        <taxon>Pseudomonadati</taxon>
        <taxon>Verrucomicrobiota</taxon>
        <taxon>Verrucomicrobiia</taxon>
        <taxon>Verrucomicrobiales</taxon>
        <taxon>Verrucomicrobiaceae</taxon>
        <taxon>Roseibacillus</taxon>
    </lineage>
</organism>
<evidence type="ECO:0000256" key="1">
    <source>
        <dbReference type="ARBA" id="ARBA00022801"/>
    </source>
</evidence>
<protein>
    <recommendedName>
        <fullName evidence="3">AB hydrolase-1 domain-containing protein</fullName>
    </recommendedName>
</protein>
<dbReference type="PANTHER" id="PTHR22946">
    <property type="entry name" value="DIENELACTONE HYDROLASE DOMAIN-CONTAINING PROTEIN-RELATED"/>
    <property type="match status" value="1"/>
</dbReference>
<comment type="similarity">
    <text evidence="2">Belongs to the AB hydrolase superfamily. FUS2 hydrolase family.</text>
</comment>
<dbReference type="Gene3D" id="3.40.50.1820">
    <property type="entry name" value="alpha/beta hydrolase"/>
    <property type="match status" value="1"/>
</dbReference>
<dbReference type="InterPro" id="IPR000073">
    <property type="entry name" value="AB_hydrolase_1"/>
</dbReference>
<gene>
    <name evidence="4" type="ORF">GCM10007100_39160</name>
</gene>
<accession>A0A918WRD5</accession>